<reference evidence="10" key="1">
    <citation type="journal article" date="2015" name="Proc. Natl. Acad. Sci. U.S.A.">
        <title>Genome sequence of the Asian Tiger mosquito, Aedes albopictus, reveals insights into its biology, genetics, and evolution.</title>
        <authorList>
            <person name="Chen X.G."/>
            <person name="Jiang X."/>
            <person name="Gu J."/>
            <person name="Xu M."/>
            <person name="Wu Y."/>
            <person name="Deng Y."/>
            <person name="Zhang C."/>
            <person name="Bonizzoni M."/>
            <person name="Dermauw W."/>
            <person name="Vontas J."/>
            <person name="Armbruster P."/>
            <person name="Huang X."/>
            <person name="Yang Y."/>
            <person name="Zhang H."/>
            <person name="He W."/>
            <person name="Peng H."/>
            <person name="Liu Y."/>
            <person name="Wu K."/>
            <person name="Chen J."/>
            <person name="Lirakis M."/>
            <person name="Topalis P."/>
            <person name="Van Leeuwen T."/>
            <person name="Hall A.B."/>
            <person name="Jiang X."/>
            <person name="Thorpe C."/>
            <person name="Mueller R.L."/>
            <person name="Sun C."/>
            <person name="Waterhouse R.M."/>
            <person name="Yan G."/>
            <person name="Tu Z.J."/>
            <person name="Fang X."/>
            <person name="James A.A."/>
        </authorList>
    </citation>
    <scope>NUCLEOTIDE SEQUENCE [LARGE SCALE GENOMIC DNA]</scope>
    <source>
        <strain evidence="10">Foshan</strain>
    </source>
</reference>
<feature type="transmembrane region" description="Helical" evidence="7">
    <location>
        <begin position="473"/>
        <end position="494"/>
    </location>
</feature>
<dbReference type="PROSITE" id="PS50850">
    <property type="entry name" value="MFS"/>
    <property type="match status" value="1"/>
</dbReference>
<evidence type="ECO:0000256" key="1">
    <source>
        <dbReference type="ARBA" id="ARBA00004141"/>
    </source>
</evidence>
<keyword evidence="6 7" id="KW-0472">Membrane</keyword>
<feature type="domain" description="Major facilitator superfamily (MFS) profile" evidence="8">
    <location>
        <begin position="81"/>
        <end position="558"/>
    </location>
</feature>
<organism evidence="9 10">
    <name type="scientific">Aedes albopictus</name>
    <name type="common">Asian tiger mosquito</name>
    <name type="synonym">Stegomyia albopicta</name>
    <dbReference type="NCBI Taxonomy" id="7160"/>
    <lineage>
        <taxon>Eukaryota</taxon>
        <taxon>Metazoa</taxon>
        <taxon>Ecdysozoa</taxon>
        <taxon>Arthropoda</taxon>
        <taxon>Hexapoda</taxon>
        <taxon>Insecta</taxon>
        <taxon>Pterygota</taxon>
        <taxon>Neoptera</taxon>
        <taxon>Endopterygota</taxon>
        <taxon>Diptera</taxon>
        <taxon>Nematocera</taxon>
        <taxon>Culicoidea</taxon>
        <taxon>Culicidae</taxon>
        <taxon>Culicinae</taxon>
        <taxon>Aedini</taxon>
        <taxon>Aedes</taxon>
        <taxon>Stegomyia</taxon>
    </lineage>
</organism>
<dbReference type="Pfam" id="PF00083">
    <property type="entry name" value="Sugar_tr"/>
    <property type="match status" value="1"/>
</dbReference>
<feature type="transmembrane region" description="Helical" evidence="7">
    <location>
        <begin position="149"/>
        <end position="168"/>
    </location>
</feature>
<keyword evidence="3" id="KW-0813">Transport</keyword>
<evidence type="ECO:0000256" key="3">
    <source>
        <dbReference type="ARBA" id="ARBA00022448"/>
    </source>
</evidence>
<dbReference type="InterPro" id="IPR005828">
    <property type="entry name" value="MFS_sugar_transport-like"/>
</dbReference>
<comment type="subcellular location">
    <subcellularLocation>
        <location evidence="1">Membrane</location>
        <topology evidence="1">Multi-pass membrane protein</topology>
    </subcellularLocation>
</comment>
<evidence type="ECO:0000313" key="9">
    <source>
        <dbReference type="EnsemblMetazoa" id="AALFPA23_010830.P15258"/>
    </source>
</evidence>
<feature type="transmembrane region" description="Helical" evidence="7">
    <location>
        <begin position="354"/>
        <end position="372"/>
    </location>
</feature>
<dbReference type="GeneID" id="109398406"/>
<evidence type="ECO:0000259" key="8">
    <source>
        <dbReference type="PROSITE" id="PS50850"/>
    </source>
</evidence>
<dbReference type="RefSeq" id="XP_029711251.1">
    <property type="nucleotide sequence ID" value="XM_029855391.2"/>
</dbReference>
<dbReference type="SUPFAM" id="SSF103473">
    <property type="entry name" value="MFS general substrate transporter"/>
    <property type="match status" value="1"/>
</dbReference>
<keyword evidence="4 7" id="KW-0812">Transmembrane</keyword>
<name>A0ABM1YNX9_AEDAL</name>
<dbReference type="Proteomes" id="UP000069940">
    <property type="component" value="Unassembled WGS sequence"/>
</dbReference>
<dbReference type="Gene3D" id="1.20.1250.20">
    <property type="entry name" value="MFS general substrate transporter like domains"/>
    <property type="match status" value="1"/>
</dbReference>
<evidence type="ECO:0000256" key="2">
    <source>
        <dbReference type="ARBA" id="ARBA00008335"/>
    </source>
</evidence>
<dbReference type="EnsemblMetazoa" id="AALFPA23_010830.R15258">
    <property type="protein sequence ID" value="AALFPA23_010830.P15258"/>
    <property type="gene ID" value="AALFPA23_010830"/>
</dbReference>
<evidence type="ECO:0000256" key="4">
    <source>
        <dbReference type="ARBA" id="ARBA00022692"/>
    </source>
</evidence>
<feature type="transmembrane region" description="Helical" evidence="7">
    <location>
        <begin position="536"/>
        <end position="555"/>
    </location>
</feature>
<protein>
    <recommendedName>
        <fullName evidence="8">Major facilitator superfamily (MFS) profile domain-containing protein</fullName>
    </recommendedName>
</protein>
<feature type="transmembrane region" description="Helical" evidence="7">
    <location>
        <begin position="174"/>
        <end position="195"/>
    </location>
</feature>
<dbReference type="InterPro" id="IPR036259">
    <property type="entry name" value="MFS_trans_sf"/>
</dbReference>
<feature type="transmembrane region" description="Helical" evidence="7">
    <location>
        <begin position="449"/>
        <end position="467"/>
    </location>
</feature>
<feature type="transmembrane region" description="Helical" evidence="7">
    <location>
        <begin position="506"/>
        <end position="530"/>
    </location>
</feature>
<evidence type="ECO:0000256" key="6">
    <source>
        <dbReference type="ARBA" id="ARBA00023136"/>
    </source>
</evidence>
<reference evidence="9" key="2">
    <citation type="submission" date="2025-05" db="UniProtKB">
        <authorList>
            <consortium name="EnsemblMetazoa"/>
        </authorList>
    </citation>
    <scope>IDENTIFICATION</scope>
    <source>
        <strain evidence="9">Foshan</strain>
    </source>
</reference>
<feature type="transmembrane region" description="Helical" evidence="7">
    <location>
        <begin position="418"/>
        <end position="437"/>
    </location>
</feature>
<dbReference type="PANTHER" id="PTHR23511:SF35">
    <property type="entry name" value="MAJOR FACILITATOR SUPERFAMILY (MFS) PROFILE DOMAIN-CONTAINING PROTEIN"/>
    <property type="match status" value="1"/>
</dbReference>
<keyword evidence="10" id="KW-1185">Reference proteome</keyword>
<keyword evidence="5 7" id="KW-1133">Transmembrane helix</keyword>
<feature type="transmembrane region" description="Helical" evidence="7">
    <location>
        <begin position="207"/>
        <end position="230"/>
    </location>
</feature>
<feature type="transmembrane region" description="Helical" evidence="7">
    <location>
        <begin position="250"/>
        <end position="271"/>
    </location>
</feature>
<feature type="transmembrane region" description="Helical" evidence="7">
    <location>
        <begin position="120"/>
        <end position="140"/>
    </location>
</feature>
<feature type="transmembrane region" description="Helical" evidence="7">
    <location>
        <begin position="82"/>
        <end position="108"/>
    </location>
</feature>
<proteinExistence type="inferred from homology"/>
<dbReference type="PANTHER" id="PTHR23511">
    <property type="entry name" value="SYNAPTIC VESICLE GLYCOPROTEIN 2"/>
    <property type="match status" value="1"/>
</dbReference>
<comment type="similarity">
    <text evidence="2">Belongs to the major facilitator superfamily.</text>
</comment>
<evidence type="ECO:0000313" key="10">
    <source>
        <dbReference type="Proteomes" id="UP000069940"/>
    </source>
</evidence>
<dbReference type="InterPro" id="IPR020846">
    <property type="entry name" value="MFS_dom"/>
</dbReference>
<sequence length="558" mass="61790">MSWQVNIGIYRTWRWCGGGRGGYAAYDDNEPPNAESQTIEIHHIQLRHYASNDTGGCNNGKPHSYSYNEALELIGNGKFQTFLLFVCGFCLMSVINETLNMGFIISAAECDLHLTFSDKGMLNGAAFCGVVISSHFWGFLSDTWGRRKVILLATSVSLAFSVLSSFAVHVWMLIITRFLVGVFISGNAATTYAYLAEFHTDKTRAKVISWAAMFMAFGMIYLPFVAYFIIPLDNHFELYSSSLGMRYGLWRFYLLLSSLTSVLIIGGILGLPESGKFLLTSGEHDKVLEVLSQMYRWNKGVPDYMFPIKSITLDAIDSAFVEQRKREINQGLRYVWEQTVPLFRPPLVGNTVRASFLMFGLFMASSGVFMWMPDILNTYVNFKDAKLTICDVVEIIHNNRTQMSAQNIVTSCPVSIDASIFMITTIMGILFLACYILNGAVINLVGKKLLLNIWYVVCGVCGVAALWTSDFYLTLLVIVIFLAVGCCGSVLSAISVDLFPTNYRAMALCLILMTGRLGAMVGSNVVGFLLTLNCEMIFILLGGLLIVCAAIGTTLPGK</sequence>
<evidence type="ECO:0000256" key="7">
    <source>
        <dbReference type="SAM" id="Phobius"/>
    </source>
</evidence>
<evidence type="ECO:0000256" key="5">
    <source>
        <dbReference type="ARBA" id="ARBA00022989"/>
    </source>
</evidence>
<accession>A0ABM1YNX9</accession>